<dbReference type="AlphaFoldDB" id="A0A0G3GBE7"/>
<evidence type="ECO:0000313" key="8">
    <source>
        <dbReference type="EMBL" id="AKJ96116.1"/>
    </source>
</evidence>
<reference evidence="8 9" key="1">
    <citation type="submission" date="2015-04" db="EMBL/GenBank/DDBJ databases">
        <title>Complete Sequence for the Genome of the Thioalkalivibrio versutus D301.</title>
        <authorList>
            <person name="Mu T."/>
            <person name="Zhou J."/>
            <person name="Xu X."/>
        </authorList>
    </citation>
    <scope>NUCLEOTIDE SEQUENCE [LARGE SCALE GENOMIC DNA]</scope>
    <source>
        <strain evidence="8 9">D301</strain>
    </source>
</reference>
<dbReference type="GO" id="GO:0046872">
    <property type="term" value="F:metal ion binding"/>
    <property type="evidence" value="ECO:0007669"/>
    <property type="project" value="UniProtKB-UniRule"/>
</dbReference>
<dbReference type="InterPro" id="IPR017900">
    <property type="entry name" value="4Fe4S_Fe_S_CS"/>
</dbReference>
<evidence type="ECO:0000256" key="4">
    <source>
        <dbReference type="ARBA" id="ARBA00023004"/>
    </source>
</evidence>
<dbReference type="PANTHER" id="PTHR32479:SF17">
    <property type="entry name" value="GLYCOLATE OXIDASE IRON-SULFUR SUBUNIT"/>
    <property type="match status" value="1"/>
</dbReference>
<feature type="domain" description="4Fe-4S ferredoxin-type" evidence="7">
    <location>
        <begin position="26"/>
        <end position="56"/>
    </location>
</feature>
<keyword evidence="4 6" id="KW-0408">Iron</keyword>
<dbReference type="InterPro" id="IPR017896">
    <property type="entry name" value="4Fe4S_Fe-S-bd"/>
</dbReference>
<dbReference type="PATRIC" id="fig|106634.4.peg.2539"/>
<gene>
    <name evidence="8" type="ORF">TVD_12460</name>
</gene>
<dbReference type="PIRSF" id="PIRSF000139">
    <property type="entry name" value="Glc_ox_4Fe-4S"/>
    <property type="match status" value="1"/>
</dbReference>
<evidence type="ECO:0000256" key="3">
    <source>
        <dbReference type="ARBA" id="ARBA00022737"/>
    </source>
</evidence>
<organism evidence="8 9">
    <name type="scientific">Thioalkalivibrio versutus</name>
    <dbReference type="NCBI Taxonomy" id="106634"/>
    <lineage>
        <taxon>Bacteria</taxon>
        <taxon>Pseudomonadati</taxon>
        <taxon>Pseudomonadota</taxon>
        <taxon>Gammaproteobacteria</taxon>
        <taxon>Chromatiales</taxon>
        <taxon>Ectothiorhodospiraceae</taxon>
        <taxon>Thioalkalivibrio</taxon>
    </lineage>
</organism>
<name>A0A0G3GBE7_9GAMM</name>
<sequence length="432" mass="46278">MGNLPESNKGETLAKPLGVSDQPLRFRGLSAADQCVHCGLCLPHCPTYGWHGVEGDSPRGRLTLMQGLAQGRLDPESERLRSHLEGCLGCRSCEVVCPARVPFGALMDRAREILTEHPARPSRAKGWRQTLQHQALLHPSLRSLGGLAARTGARLGVDRLLPRGGWERSLAHTRDSLAPAPRLNATASPDTADALLFTGCMDRFFTGPDLEAALAVLDALGVRVAMPQGQVCCGALDQHTGHRAAAQALQARNGEAFGTREVPVIALDSGCEATLREYREGTLAARSQSLTRFLADWLDAAPNGEVWDHTPIRIALHRPCTLRNVTREARELPALLERLPGVTLAPVADGPNCCGAGGTAMLTQAAMADDLGTETLKALTDDAPDVIISPNVGCSVHLRALASEHSDLPEILSPARFLARRLKNHTHHSAGR</sequence>
<dbReference type="Proteomes" id="UP000064201">
    <property type="component" value="Chromosome"/>
</dbReference>
<dbReference type="PROSITE" id="PS00198">
    <property type="entry name" value="4FE4S_FER_1"/>
    <property type="match status" value="2"/>
</dbReference>
<keyword evidence="6" id="KW-0249">Electron transport</keyword>
<evidence type="ECO:0000256" key="1">
    <source>
        <dbReference type="ARBA" id="ARBA00022485"/>
    </source>
</evidence>
<dbReference type="Gene3D" id="1.10.1060.10">
    <property type="entry name" value="Alpha-helical ferredoxin"/>
    <property type="match status" value="1"/>
</dbReference>
<dbReference type="STRING" id="106634.TVD_12460"/>
<dbReference type="InterPro" id="IPR004017">
    <property type="entry name" value="Cys_rich_dom"/>
</dbReference>
<dbReference type="PANTHER" id="PTHR32479">
    <property type="entry name" value="GLYCOLATE OXIDASE IRON-SULFUR SUBUNIT"/>
    <property type="match status" value="1"/>
</dbReference>
<dbReference type="EC" id="1.1.99.14" evidence="6"/>
<protein>
    <recommendedName>
        <fullName evidence="6">Glycolate oxidase iron-sulfur subunit</fullName>
        <ecNumber evidence="6">1.1.99.14</ecNumber>
    </recommendedName>
</protein>
<evidence type="ECO:0000256" key="2">
    <source>
        <dbReference type="ARBA" id="ARBA00022723"/>
    </source>
</evidence>
<dbReference type="EMBL" id="CP011367">
    <property type="protein sequence ID" value="AKJ96116.1"/>
    <property type="molecule type" value="Genomic_DNA"/>
</dbReference>
<dbReference type="GO" id="GO:0019154">
    <property type="term" value="F:glycolate dehydrogenase activity"/>
    <property type="evidence" value="ECO:0007669"/>
    <property type="project" value="UniProtKB-EC"/>
</dbReference>
<keyword evidence="3" id="KW-0677">Repeat</keyword>
<dbReference type="SUPFAM" id="SSF46548">
    <property type="entry name" value="alpha-helical ferredoxin"/>
    <property type="match status" value="1"/>
</dbReference>
<keyword evidence="6" id="KW-0813">Transport</keyword>
<dbReference type="Pfam" id="PF02754">
    <property type="entry name" value="CCG"/>
    <property type="match status" value="2"/>
</dbReference>
<accession>A0A0G3GBE7</accession>
<evidence type="ECO:0000259" key="7">
    <source>
        <dbReference type="PROSITE" id="PS51379"/>
    </source>
</evidence>
<keyword evidence="5 6" id="KW-0411">Iron-sulfur</keyword>
<dbReference type="OrthoDB" id="9765258at2"/>
<comment type="catalytic activity">
    <reaction evidence="6">
        <text>glycolate + A = glyoxylate + AH2</text>
        <dbReference type="Rhea" id="RHEA:21264"/>
        <dbReference type="ChEBI" id="CHEBI:13193"/>
        <dbReference type="ChEBI" id="CHEBI:17499"/>
        <dbReference type="ChEBI" id="CHEBI:29805"/>
        <dbReference type="ChEBI" id="CHEBI:36655"/>
        <dbReference type="EC" id="1.1.99.14"/>
    </reaction>
</comment>
<dbReference type="InterPro" id="IPR009051">
    <property type="entry name" value="Helical_ferredxn"/>
</dbReference>
<proteinExistence type="predicted"/>
<dbReference type="PROSITE" id="PS51379">
    <property type="entry name" value="4FE4S_FER_2"/>
    <property type="match status" value="2"/>
</dbReference>
<comment type="catalytic activity">
    <reaction evidence="6">
        <text>(R)-lactate + A = pyruvate + AH2</text>
        <dbReference type="Rhea" id="RHEA:15089"/>
        <dbReference type="ChEBI" id="CHEBI:13193"/>
        <dbReference type="ChEBI" id="CHEBI:15361"/>
        <dbReference type="ChEBI" id="CHEBI:16004"/>
        <dbReference type="ChEBI" id="CHEBI:17499"/>
    </reaction>
</comment>
<keyword evidence="1 6" id="KW-0004">4Fe-4S</keyword>
<evidence type="ECO:0000313" key="9">
    <source>
        <dbReference type="Proteomes" id="UP000064201"/>
    </source>
</evidence>
<dbReference type="InterPro" id="IPR012257">
    <property type="entry name" value="Glc_ox_4Fe-4S"/>
</dbReference>
<evidence type="ECO:0000256" key="5">
    <source>
        <dbReference type="ARBA" id="ARBA00023014"/>
    </source>
</evidence>
<dbReference type="Pfam" id="PF13183">
    <property type="entry name" value="Fer4_8"/>
    <property type="match status" value="1"/>
</dbReference>
<keyword evidence="2 6" id="KW-0479">Metal-binding</keyword>
<comment type="function">
    <text evidence="6">Component of a complex that catalyzes the oxidation of glycolate to glyoxylate.</text>
</comment>
<evidence type="ECO:0000256" key="6">
    <source>
        <dbReference type="PIRNR" id="PIRNR000139"/>
    </source>
</evidence>
<keyword evidence="9" id="KW-1185">Reference proteome</keyword>
<feature type="domain" description="4Fe-4S ferredoxin-type" evidence="7">
    <location>
        <begin position="78"/>
        <end position="109"/>
    </location>
</feature>
<comment type="cofactor">
    <cofactor evidence="6">
        <name>[4Fe-4S] cluster</name>
        <dbReference type="ChEBI" id="CHEBI:49883"/>
    </cofactor>
    <text evidence="6">Binds 2 [4Fe-4S] clusters.</text>
</comment>
<dbReference type="GO" id="GO:0051539">
    <property type="term" value="F:4 iron, 4 sulfur cluster binding"/>
    <property type="evidence" value="ECO:0007669"/>
    <property type="project" value="UniProtKB-UniRule"/>
</dbReference>
<dbReference type="KEGG" id="tvr:TVD_12460"/>